<protein>
    <submittedName>
        <fullName evidence="2">ZN862-like protein</fullName>
    </submittedName>
</protein>
<gene>
    <name evidence="2" type="ORF">MAR_001822</name>
</gene>
<accession>A0ABY7FGI3</accession>
<proteinExistence type="predicted"/>
<reference evidence="2" key="1">
    <citation type="submission" date="2022-11" db="EMBL/GenBank/DDBJ databases">
        <title>Centuries of genome instability and evolution in soft-shell clam transmissible cancer (bioRxiv).</title>
        <authorList>
            <person name="Hart S.F.M."/>
            <person name="Yonemitsu M.A."/>
            <person name="Giersch R.M."/>
            <person name="Beal B.F."/>
            <person name="Arriagada G."/>
            <person name="Davis B.W."/>
            <person name="Ostrander E.A."/>
            <person name="Goff S.P."/>
            <person name="Metzger M.J."/>
        </authorList>
    </citation>
    <scope>NUCLEOTIDE SEQUENCE</scope>
    <source>
        <strain evidence="2">MELC-2E11</strain>
        <tissue evidence="2">Siphon/mantle</tissue>
    </source>
</reference>
<sequence>MWRFLNGAKEKGMQCEYCIAQGCTHSFVSGCSSLKVDSIKKHEASDSHKRAASIEVAKSKPKFESIAFTYAQNMPCIVVINSRPLTDFSWMCDLDCVKGLDIGETYNRNHKSAQVFVNAIGDTEFNKVATEISKCGFVCLIGDGSTDYGIQEQEMWYCRTSRHGKIRTFFIGVHKSEKADAQGLVNGIKEIVSENLHLQWNEFLLKLIGLACDGASVMLGCRAGVRALLKGSAFIDNHLLYGISAGTFN</sequence>
<feature type="domain" description="C17orf113 probable zinc finger" evidence="1">
    <location>
        <begin position="9"/>
        <end position="55"/>
    </location>
</feature>
<keyword evidence="3" id="KW-1185">Reference proteome</keyword>
<organism evidence="2 3">
    <name type="scientific">Mya arenaria</name>
    <name type="common">Soft-shell clam</name>
    <dbReference type="NCBI Taxonomy" id="6604"/>
    <lineage>
        <taxon>Eukaryota</taxon>
        <taxon>Metazoa</taxon>
        <taxon>Spiralia</taxon>
        <taxon>Lophotrochozoa</taxon>
        <taxon>Mollusca</taxon>
        <taxon>Bivalvia</taxon>
        <taxon>Autobranchia</taxon>
        <taxon>Heteroconchia</taxon>
        <taxon>Euheterodonta</taxon>
        <taxon>Imparidentia</taxon>
        <taxon>Neoheterodontei</taxon>
        <taxon>Myida</taxon>
        <taxon>Myoidea</taxon>
        <taxon>Myidae</taxon>
        <taxon>Mya</taxon>
    </lineage>
</organism>
<dbReference type="Proteomes" id="UP001164746">
    <property type="component" value="Chromosome 11"/>
</dbReference>
<dbReference type="PANTHER" id="PTHR46880">
    <property type="entry name" value="RAS-ASSOCIATING DOMAIN-CONTAINING PROTEIN"/>
    <property type="match status" value="1"/>
</dbReference>
<dbReference type="PANTHER" id="PTHR46880:SF9">
    <property type="entry name" value="ZINC FINGER PROTEIN 862"/>
    <property type="match status" value="1"/>
</dbReference>
<dbReference type="Pfam" id="PF25431">
    <property type="entry name" value="zf-C17orf113"/>
    <property type="match status" value="1"/>
</dbReference>
<dbReference type="PROSITE" id="PS51257">
    <property type="entry name" value="PROKAR_LIPOPROTEIN"/>
    <property type="match status" value="1"/>
</dbReference>
<evidence type="ECO:0000313" key="3">
    <source>
        <dbReference type="Proteomes" id="UP001164746"/>
    </source>
</evidence>
<evidence type="ECO:0000259" key="1">
    <source>
        <dbReference type="Pfam" id="PF25431"/>
    </source>
</evidence>
<dbReference type="EMBL" id="CP111022">
    <property type="protein sequence ID" value="WAR19984.1"/>
    <property type="molecule type" value="Genomic_DNA"/>
</dbReference>
<dbReference type="InterPro" id="IPR057456">
    <property type="entry name" value="Znf_C17orf113"/>
</dbReference>
<name>A0ABY7FGI3_MYAAR</name>
<evidence type="ECO:0000313" key="2">
    <source>
        <dbReference type="EMBL" id="WAR19984.1"/>
    </source>
</evidence>